<reference evidence="2" key="1">
    <citation type="submission" date="2014-09" db="EMBL/GenBank/DDBJ databases">
        <authorList>
            <person name="Magalhaes I.L.F."/>
            <person name="Oliveira U."/>
            <person name="Santos F.R."/>
            <person name="Vidigal T.H.D.A."/>
            <person name="Brescovit A.D."/>
            <person name="Santos A.J."/>
        </authorList>
    </citation>
    <scope>NUCLEOTIDE SEQUENCE</scope>
    <source>
        <tissue evidence="2">Shoot tissue taken approximately 20 cm above the soil surface</tissue>
    </source>
</reference>
<dbReference type="EMBL" id="GBRH01172914">
    <property type="protein sequence ID" value="JAE24982.1"/>
    <property type="molecule type" value="Transcribed_RNA"/>
</dbReference>
<reference evidence="2" key="2">
    <citation type="journal article" date="2015" name="Data Brief">
        <title>Shoot transcriptome of the giant reed, Arundo donax.</title>
        <authorList>
            <person name="Barrero R.A."/>
            <person name="Guerrero F.D."/>
            <person name="Moolhuijzen P."/>
            <person name="Goolsby J.A."/>
            <person name="Tidwell J."/>
            <person name="Bellgard S.E."/>
            <person name="Bellgard M.I."/>
        </authorList>
    </citation>
    <scope>NUCLEOTIDE SEQUENCE</scope>
    <source>
        <tissue evidence="2">Shoot tissue taken approximately 20 cm above the soil surface</tissue>
    </source>
</reference>
<evidence type="ECO:0000256" key="1">
    <source>
        <dbReference type="SAM" id="Phobius"/>
    </source>
</evidence>
<keyword evidence="1" id="KW-1133">Transmembrane helix</keyword>
<dbReference type="AlphaFoldDB" id="A0A0A9GKF9"/>
<keyword evidence="1" id="KW-0472">Membrane</keyword>
<proteinExistence type="predicted"/>
<sequence length="30" mass="3494">MLINCPDCRIQFIILLLQKIASVVWLSSFE</sequence>
<organism evidence="2">
    <name type="scientific">Arundo donax</name>
    <name type="common">Giant reed</name>
    <name type="synonym">Donax arundinaceus</name>
    <dbReference type="NCBI Taxonomy" id="35708"/>
    <lineage>
        <taxon>Eukaryota</taxon>
        <taxon>Viridiplantae</taxon>
        <taxon>Streptophyta</taxon>
        <taxon>Embryophyta</taxon>
        <taxon>Tracheophyta</taxon>
        <taxon>Spermatophyta</taxon>
        <taxon>Magnoliopsida</taxon>
        <taxon>Liliopsida</taxon>
        <taxon>Poales</taxon>
        <taxon>Poaceae</taxon>
        <taxon>PACMAD clade</taxon>
        <taxon>Arundinoideae</taxon>
        <taxon>Arundineae</taxon>
        <taxon>Arundo</taxon>
    </lineage>
</organism>
<accession>A0A0A9GKF9</accession>
<feature type="transmembrane region" description="Helical" evidence="1">
    <location>
        <begin position="12"/>
        <end position="29"/>
    </location>
</feature>
<keyword evidence="1" id="KW-0812">Transmembrane</keyword>
<name>A0A0A9GKF9_ARUDO</name>
<evidence type="ECO:0000313" key="2">
    <source>
        <dbReference type="EMBL" id="JAE24982.1"/>
    </source>
</evidence>
<protein>
    <submittedName>
        <fullName evidence="2">Uncharacterized protein</fullName>
    </submittedName>
</protein>